<evidence type="ECO:0000256" key="10">
    <source>
        <dbReference type="SAM" id="MobiDB-lite"/>
    </source>
</evidence>
<feature type="transmembrane region" description="Helical" evidence="11">
    <location>
        <begin position="215"/>
        <end position="233"/>
    </location>
</feature>
<dbReference type="InterPro" id="IPR006634">
    <property type="entry name" value="TLC-dom"/>
</dbReference>
<dbReference type="GO" id="GO:0046513">
    <property type="term" value="P:ceramide biosynthetic process"/>
    <property type="evidence" value="ECO:0007669"/>
    <property type="project" value="InterPro"/>
</dbReference>
<dbReference type="SMART" id="SM00724">
    <property type="entry name" value="TLC"/>
    <property type="match status" value="1"/>
</dbReference>
<dbReference type="AlphaFoldDB" id="A0AAN6I4E8"/>
<accession>A0AAN6I4E8</accession>
<evidence type="ECO:0000313" key="14">
    <source>
        <dbReference type="EMBL" id="KAG7848552.1"/>
    </source>
</evidence>
<evidence type="ECO:0000259" key="12">
    <source>
        <dbReference type="PROSITE" id="PS50922"/>
    </source>
</evidence>
<dbReference type="Proteomes" id="UP001196530">
    <property type="component" value="Unassembled WGS sequence"/>
</dbReference>
<keyword evidence="8" id="KW-0325">Glycoprotein</keyword>
<keyword evidence="4 9" id="KW-0812">Transmembrane</keyword>
<comment type="subcellular location">
    <subcellularLocation>
        <location evidence="1">Endoplasmic reticulum membrane</location>
        <topology evidence="1">Multi-pass membrane protein</topology>
    </subcellularLocation>
</comment>
<dbReference type="PIRSF" id="PIRSF005225">
    <property type="entry name" value="LAG1_LAC1"/>
    <property type="match status" value="1"/>
</dbReference>
<evidence type="ECO:0000256" key="3">
    <source>
        <dbReference type="ARBA" id="ARBA00022679"/>
    </source>
</evidence>
<evidence type="ECO:0000256" key="2">
    <source>
        <dbReference type="ARBA" id="ARBA00009808"/>
    </source>
</evidence>
<dbReference type="Proteomes" id="UP001197328">
    <property type="component" value="Unassembled WGS sequence"/>
</dbReference>
<keyword evidence="16" id="KW-1185">Reference proteome</keyword>
<keyword evidence="5" id="KW-0256">Endoplasmic reticulum</keyword>
<dbReference type="EMBL" id="JAHLUX010000009">
    <property type="protein sequence ID" value="KAG7816944.1"/>
    <property type="molecule type" value="Genomic_DNA"/>
</dbReference>
<keyword evidence="6 11" id="KW-1133">Transmembrane helix</keyword>
<dbReference type="Pfam" id="PF03798">
    <property type="entry name" value="TRAM_LAG1_CLN8"/>
    <property type="match status" value="1"/>
</dbReference>
<reference evidence="13 16" key="1">
    <citation type="journal article" date="2021" name="G3 (Bethesda)">
        <title>Genomic diversity, chromosomal rearrangements, and interspecies hybridization in the ogataea polymorpha species complex.</title>
        <authorList>
            <person name="Hanson S.J."/>
            <person name="Cinneide E.O."/>
            <person name="Salzberg L.I."/>
            <person name="Wolfe K.H."/>
            <person name="McGowan J."/>
            <person name="Fitzpatrick D.A."/>
            <person name="Matlin K."/>
        </authorList>
    </citation>
    <scope>NUCLEOTIDE SEQUENCE</scope>
    <source>
        <strain evidence="14">51-138</strain>
        <strain evidence="13">61-244</strain>
    </source>
</reference>
<dbReference type="InterPro" id="IPR016439">
    <property type="entry name" value="Lag1/Lac1-like"/>
</dbReference>
<proteinExistence type="inferred from homology"/>
<evidence type="ECO:0000256" key="7">
    <source>
        <dbReference type="ARBA" id="ARBA00023136"/>
    </source>
</evidence>
<evidence type="ECO:0000313" key="16">
    <source>
        <dbReference type="Proteomes" id="UP001197328"/>
    </source>
</evidence>
<evidence type="ECO:0000256" key="6">
    <source>
        <dbReference type="ARBA" id="ARBA00022989"/>
    </source>
</evidence>
<feature type="domain" description="TLC" evidence="12">
    <location>
        <begin position="161"/>
        <end position="377"/>
    </location>
</feature>
<name>A0AAN6I4E8_PICAN</name>
<dbReference type="GeneID" id="66128459"/>
<evidence type="ECO:0000256" key="11">
    <source>
        <dbReference type="SAM" id="Phobius"/>
    </source>
</evidence>
<keyword evidence="7 9" id="KW-0472">Membrane</keyword>
<gene>
    <name evidence="13" type="ORF">KL928_004408</name>
    <name evidence="14" type="ORF">KL940_003407</name>
</gene>
<dbReference type="EMBL" id="JAHLVD010000008">
    <property type="protein sequence ID" value="KAG7848552.1"/>
    <property type="molecule type" value="Genomic_DNA"/>
</dbReference>
<dbReference type="GO" id="GO:0005789">
    <property type="term" value="C:endoplasmic reticulum membrane"/>
    <property type="evidence" value="ECO:0007669"/>
    <property type="project" value="UniProtKB-SubCell"/>
</dbReference>
<keyword evidence="3" id="KW-0808">Transferase</keyword>
<feature type="transmembrane region" description="Helical" evidence="11">
    <location>
        <begin position="349"/>
        <end position="373"/>
    </location>
</feature>
<dbReference type="PANTHER" id="PTHR12560">
    <property type="entry name" value="LONGEVITY ASSURANCE FACTOR 1 LAG1"/>
    <property type="match status" value="1"/>
</dbReference>
<feature type="compositionally biased region" description="Basic residues" evidence="10">
    <location>
        <begin position="1"/>
        <end position="12"/>
    </location>
</feature>
<protein>
    <recommendedName>
        <fullName evidence="12">TLC domain-containing protein</fullName>
    </recommendedName>
</protein>
<feature type="transmembrane region" description="Helical" evidence="11">
    <location>
        <begin position="293"/>
        <end position="310"/>
    </location>
</feature>
<comment type="similarity">
    <text evidence="2">Belongs to the sphingosine N-acyltransferase family.</text>
</comment>
<feature type="transmembrane region" description="Helical" evidence="11">
    <location>
        <begin position="75"/>
        <end position="92"/>
    </location>
</feature>
<evidence type="ECO:0000256" key="9">
    <source>
        <dbReference type="PROSITE-ProRule" id="PRU00205"/>
    </source>
</evidence>
<evidence type="ECO:0000256" key="1">
    <source>
        <dbReference type="ARBA" id="ARBA00004477"/>
    </source>
</evidence>
<sequence length="400" mass="47360">MEDTTRRRRHSSVGKINLGDNAVPSLRTMHSDKDVKTTAKLHKQQLNRTTDSSDDLAVLDKIWVSVKILSYRHPWLPPLVILAATQLAYWFSNNYTPSNPLHMFMNMSYEVPGTNPPLYAKGWKDFAFVAYMMVFFTFYREFLMQVVLRPLALHFGIRKESKVRRFTEQTYSMCYYGVSGPLGLYVMKQTPMWYFNTTAFYQDYPHLANFYLFKFYYLAQAAFWAQQSVVLILQLEKPRKDFKELVFHHIVTMLLIGLSYRFNFTWMGIAVYITMDISDFFLATSKTLNYLDSVLVGPFFFLFVGVWVYLRHWLNFRILWSVLTEFRTVGPYTLSFATQQYKCWISQPIVFVLIFALQLVNLYWLFLILRIMYRYVFLNVAEDERSESESESEADDKKTN</sequence>
<feature type="transmembrane region" description="Helical" evidence="11">
    <location>
        <begin position="126"/>
        <end position="152"/>
    </location>
</feature>
<organism evidence="13 15">
    <name type="scientific">Pichia angusta</name>
    <name type="common">Yeast</name>
    <name type="synonym">Hansenula polymorpha</name>
    <dbReference type="NCBI Taxonomy" id="870730"/>
    <lineage>
        <taxon>Eukaryota</taxon>
        <taxon>Fungi</taxon>
        <taxon>Dikarya</taxon>
        <taxon>Ascomycota</taxon>
        <taxon>Saccharomycotina</taxon>
        <taxon>Pichiomycetes</taxon>
        <taxon>Pichiales</taxon>
        <taxon>Pichiaceae</taxon>
        <taxon>Ogataea</taxon>
    </lineage>
</organism>
<dbReference type="PROSITE" id="PS50922">
    <property type="entry name" value="TLC"/>
    <property type="match status" value="1"/>
</dbReference>
<dbReference type="GO" id="GO:0050291">
    <property type="term" value="F:sphingosine N-acyltransferase activity"/>
    <property type="evidence" value="ECO:0007669"/>
    <property type="project" value="InterPro"/>
</dbReference>
<evidence type="ECO:0000256" key="4">
    <source>
        <dbReference type="ARBA" id="ARBA00022692"/>
    </source>
</evidence>
<dbReference type="RefSeq" id="XP_043058475.1">
    <property type="nucleotide sequence ID" value="XM_043205103.1"/>
</dbReference>
<evidence type="ECO:0000256" key="5">
    <source>
        <dbReference type="ARBA" id="ARBA00022824"/>
    </source>
</evidence>
<evidence type="ECO:0000313" key="15">
    <source>
        <dbReference type="Proteomes" id="UP001196530"/>
    </source>
</evidence>
<evidence type="ECO:0000313" key="13">
    <source>
        <dbReference type="EMBL" id="KAG7816944.1"/>
    </source>
</evidence>
<comment type="caution">
    <text evidence="13">The sequence shown here is derived from an EMBL/GenBank/DDBJ whole genome shotgun (WGS) entry which is preliminary data.</text>
</comment>
<feature type="region of interest" description="Disordered" evidence="10">
    <location>
        <begin position="1"/>
        <end position="22"/>
    </location>
</feature>
<evidence type="ECO:0000256" key="8">
    <source>
        <dbReference type="ARBA" id="ARBA00023180"/>
    </source>
</evidence>
<feature type="transmembrane region" description="Helical" evidence="11">
    <location>
        <begin position="245"/>
        <end position="273"/>
    </location>
</feature>
<feature type="transmembrane region" description="Helical" evidence="11">
    <location>
        <begin position="173"/>
        <end position="195"/>
    </location>
</feature>
<dbReference type="PANTHER" id="PTHR12560:SF11">
    <property type="entry name" value="CERAMIDE SYNTHASE LAC1-RELATED"/>
    <property type="match status" value="1"/>
</dbReference>